<dbReference type="Gene3D" id="3.40.50.880">
    <property type="match status" value="1"/>
</dbReference>
<dbReference type="PANTHER" id="PTHR43130:SF7">
    <property type="entry name" value="DJ-1_PFPI DOMAIN-CONTAINING PROTEIN"/>
    <property type="match status" value="1"/>
</dbReference>
<dbReference type="SUPFAM" id="SSF52317">
    <property type="entry name" value="Class I glutamine amidotransferase-like"/>
    <property type="match status" value="1"/>
</dbReference>
<comment type="caution">
    <text evidence="2">The sequence shown here is derived from an EMBL/GenBank/DDBJ whole genome shotgun (WGS) entry which is preliminary data.</text>
</comment>
<dbReference type="InterPro" id="IPR002818">
    <property type="entry name" value="DJ-1/PfpI"/>
</dbReference>
<reference evidence="2 3" key="1">
    <citation type="submission" date="2020-01" db="EMBL/GenBank/DDBJ databases">
        <title>Draft genome sequence of Aspergillus udagawae IFM 46972.</title>
        <authorList>
            <person name="Takahashi H."/>
            <person name="Yaguchi T."/>
        </authorList>
    </citation>
    <scope>NUCLEOTIDE SEQUENCE [LARGE SCALE GENOMIC DNA]</scope>
    <source>
        <strain evidence="2 3">IFM 46972</strain>
    </source>
</reference>
<accession>A0A8H3SDV8</accession>
<name>A0A8H3SDV8_9EURO</name>
<dbReference type="Proteomes" id="UP000465221">
    <property type="component" value="Unassembled WGS sequence"/>
</dbReference>
<proteinExistence type="predicted"/>
<organism evidence="2 3">
    <name type="scientific">Aspergillus udagawae</name>
    <dbReference type="NCBI Taxonomy" id="91492"/>
    <lineage>
        <taxon>Eukaryota</taxon>
        <taxon>Fungi</taxon>
        <taxon>Dikarya</taxon>
        <taxon>Ascomycota</taxon>
        <taxon>Pezizomycotina</taxon>
        <taxon>Eurotiomycetes</taxon>
        <taxon>Eurotiomycetidae</taxon>
        <taxon>Eurotiales</taxon>
        <taxon>Aspergillaceae</taxon>
        <taxon>Aspergillus</taxon>
        <taxon>Aspergillus subgen. Fumigati</taxon>
    </lineage>
</organism>
<feature type="domain" description="DJ-1/PfpI" evidence="1">
    <location>
        <begin position="56"/>
        <end position="178"/>
    </location>
</feature>
<dbReference type="InterPro" id="IPR029062">
    <property type="entry name" value="Class_I_gatase-like"/>
</dbReference>
<evidence type="ECO:0000313" key="2">
    <source>
        <dbReference type="EMBL" id="GFF57321.1"/>
    </source>
</evidence>
<dbReference type="InterPro" id="IPR052158">
    <property type="entry name" value="INH-QAR"/>
</dbReference>
<evidence type="ECO:0000259" key="1">
    <source>
        <dbReference type="Pfam" id="PF01965"/>
    </source>
</evidence>
<gene>
    <name evidence="2" type="ORF">IFM46972_10761</name>
</gene>
<dbReference type="EMBL" id="BLKC01000150">
    <property type="protein sequence ID" value="GFF57321.1"/>
    <property type="molecule type" value="Genomic_DNA"/>
</dbReference>
<evidence type="ECO:0000313" key="3">
    <source>
        <dbReference type="Proteomes" id="UP000465221"/>
    </source>
</evidence>
<dbReference type="Pfam" id="PF01965">
    <property type="entry name" value="DJ-1_PfpI"/>
    <property type="match status" value="1"/>
</dbReference>
<sequence length="182" mass="19558">MSATEISHCQLRIGVLMVGVNQLLDIAPVDLLGMLSKDYLSLAGLPTSIQDHGLNVEIQYISDTGGFHGTTAGAALRVTHLLESPHCAPGKLDILLLPGSDTFTPTENVLKFVQGHSAGQGTTILAICTGTFTGAHAGIFDGKIATGPRAFYKELRQQFPLVKWVDRRWASDGNVWRSAFLD</sequence>
<protein>
    <recommendedName>
        <fullName evidence="1">DJ-1/PfpI domain-containing protein</fullName>
    </recommendedName>
</protein>
<dbReference type="AlphaFoldDB" id="A0A8H3SDV8"/>
<dbReference type="PANTHER" id="PTHR43130">
    <property type="entry name" value="ARAC-FAMILY TRANSCRIPTIONAL REGULATOR"/>
    <property type="match status" value="1"/>
</dbReference>